<feature type="chain" id="PRO_5012462281" description="DNA ligase B" evidence="9">
    <location>
        <begin position="21"/>
        <end position="557"/>
    </location>
</feature>
<dbReference type="SUPFAM" id="SSF50249">
    <property type="entry name" value="Nucleic acid-binding proteins"/>
    <property type="match status" value="1"/>
</dbReference>
<feature type="domain" description="Helix-hairpin-helix DNA-binding motif class 1" evidence="10">
    <location>
        <begin position="459"/>
        <end position="478"/>
    </location>
</feature>
<dbReference type="GO" id="GO:0003911">
    <property type="term" value="F:DNA ligase (NAD+) activity"/>
    <property type="evidence" value="ECO:0007669"/>
    <property type="project" value="UniProtKB-UniRule"/>
</dbReference>
<keyword evidence="5 8" id="KW-0520">NAD</keyword>
<evidence type="ECO:0000256" key="7">
    <source>
        <dbReference type="ARBA" id="ARBA00034005"/>
    </source>
</evidence>
<dbReference type="Pfam" id="PF01653">
    <property type="entry name" value="DNA_ligase_aden"/>
    <property type="match status" value="1"/>
</dbReference>
<dbReference type="InterPro" id="IPR012340">
    <property type="entry name" value="NA-bd_OB-fold"/>
</dbReference>
<evidence type="ECO:0000256" key="9">
    <source>
        <dbReference type="SAM" id="SignalP"/>
    </source>
</evidence>
<evidence type="ECO:0000256" key="2">
    <source>
        <dbReference type="ARBA" id="ARBA00022705"/>
    </source>
</evidence>
<dbReference type="InterPro" id="IPR013840">
    <property type="entry name" value="DNAligase_N"/>
</dbReference>
<evidence type="ECO:0000256" key="1">
    <source>
        <dbReference type="ARBA" id="ARBA00022598"/>
    </source>
</evidence>
<dbReference type="InterPro" id="IPR020923">
    <property type="entry name" value="DNA_ligase_B"/>
</dbReference>
<dbReference type="GO" id="GO:0003677">
    <property type="term" value="F:DNA binding"/>
    <property type="evidence" value="ECO:0007669"/>
    <property type="project" value="InterPro"/>
</dbReference>
<dbReference type="SUPFAM" id="SSF47781">
    <property type="entry name" value="RuvA domain 2-like"/>
    <property type="match status" value="1"/>
</dbReference>
<dbReference type="PANTHER" id="PTHR47810:SF1">
    <property type="entry name" value="DNA LIGASE B"/>
    <property type="match status" value="1"/>
</dbReference>
<name>A0A1X1A6Y0_PSEPU</name>
<protein>
    <recommendedName>
        <fullName evidence="8">DNA ligase B</fullName>
        <ecNumber evidence="8">6.5.1.2</ecNumber>
    </recommendedName>
    <alternativeName>
        <fullName evidence="8">Polydeoxyribonucleotide synthase [NAD(+)] B</fullName>
    </alternativeName>
</protein>
<dbReference type="SMART" id="SM00278">
    <property type="entry name" value="HhH1"/>
    <property type="match status" value="3"/>
</dbReference>
<dbReference type="NCBIfam" id="NF005987">
    <property type="entry name" value="PRK08097.1"/>
    <property type="match status" value="1"/>
</dbReference>
<keyword evidence="4" id="KW-0460">Magnesium</keyword>
<dbReference type="OrthoDB" id="9759736at2"/>
<dbReference type="InterPro" id="IPR013839">
    <property type="entry name" value="DNAligase_adenylation"/>
</dbReference>
<gene>
    <name evidence="8" type="primary">ligB</name>
    <name evidence="12" type="ORF">B7H17_01910</name>
</gene>
<dbReference type="RefSeq" id="WP_084854055.1">
    <property type="nucleotide sequence ID" value="NZ_JAOTEI010000070.1"/>
</dbReference>
<comment type="caution">
    <text evidence="12">The sequence shown here is derived from an EMBL/GenBank/DDBJ whole genome shotgun (WGS) entry which is preliminary data.</text>
</comment>
<dbReference type="AlphaFoldDB" id="A0A1X1A6Y0"/>
<dbReference type="SMART" id="SM00532">
    <property type="entry name" value="LIGANc"/>
    <property type="match status" value="1"/>
</dbReference>
<evidence type="ECO:0000259" key="10">
    <source>
        <dbReference type="SMART" id="SM00278"/>
    </source>
</evidence>
<organism evidence="12 13">
    <name type="scientific">Pseudomonas putida</name>
    <name type="common">Arthrobacter siderocapsulatus</name>
    <dbReference type="NCBI Taxonomy" id="303"/>
    <lineage>
        <taxon>Bacteria</taxon>
        <taxon>Pseudomonadati</taxon>
        <taxon>Pseudomonadota</taxon>
        <taxon>Gammaproteobacteria</taxon>
        <taxon>Pseudomonadales</taxon>
        <taxon>Pseudomonadaceae</taxon>
        <taxon>Pseudomonas</taxon>
    </lineage>
</organism>
<dbReference type="Pfam" id="PF03120">
    <property type="entry name" value="OB_DNA_ligase"/>
    <property type="match status" value="1"/>
</dbReference>
<feature type="active site" description="N6-AMP-lysine intermediate" evidence="8">
    <location>
        <position position="125"/>
    </location>
</feature>
<keyword evidence="1 8" id="KW-0436">Ligase</keyword>
<dbReference type="Gene3D" id="1.10.287.610">
    <property type="entry name" value="Helix hairpin bin"/>
    <property type="match status" value="1"/>
</dbReference>
<dbReference type="Gene3D" id="3.30.470.30">
    <property type="entry name" value="DNA ligase/mRNA capping enzyme"/>
    <property type="match status" value="1"/>
</dbReference>
<dbReference type="Pfam" id="PF14520">
    <property type="entry name" value="HHH_5"/>
    <property type="match status" value="1"/>
</dbReference>
<dbReference type="Gene3D" id="1.10.150.20">
    <property type="entry name" value="5' to 3' exonuclease, C-terminal subdomain"/>
    <property type="match status" value="1"/>
</dbReference>
<evidence type="ECO:0000256" key="4">
    <source>
        <dbReference type="ARBA" id="ARBA00022842"/>
    </source>
</evidence>
<dbReference type="InterPro" id="IPR050326">
    <property type="entry name" value="NAD_dep_DNA_ligaseB"/>
</dbReference>
<dbReference type="GO" id="GO:0006281">
    <property type="term" value="P:DNA repair"/>
    <property type="evidence" value="ECO:0007669"/>
    <property type="project" value="UniProtKB-KW"/>
</dbReference>
<keyword evidence="3 8" id="KW-0227">DNA damage</keyword>
<dbReference type="HAMAP" id="MF_01587">
    <property type="entry name" value="DNA_ligase_B"/>
    <property type="match status" value="1"/>
</dbReference>
<comment type="similarity">
    <text evidence="8">Belongs to the NAD-dependent DNA ligase family. LigB subfamily.</text>
</comment>
<dbReference type="InterPro" id="IPR033136">
    <property type="entry name" value="DNA_ligase_CS"/>
</dbReference>
<evidence type="ECO:0000256" key="5">
    <source>
        <dbReference type="ARBA" id="ARBA00023027"/>
    </source>
</evidence>
<evidence type="ECO:0000256" key="6">
    <source>
        <dbReference type="ARBA" id="ARBA00023204"/>
    </source>
</evidence>
<dbReference type="SUPFAM" id="SSF56091">
    <property type="entry name" value="DNA ligase/mRNA capping enzyme, catalytic domain"/>
    <property type="match status" value="1"/>
</dbReference>
<dbReference type="Gene3D" id="2.40.50.140">
    <property type="entry name" value="Nucleic acid-binding proteins"/>
    <property type="match status" value="1"/>
</dbReference>
<dbReference type="Proteomes" id="UP000193675">
    <property type="component" value="Unassembled WGS sequence"/>
</dbReference>
<feature type="signal peptide" evidence="9">
    <location>
        <begin position="1"/>
        <end position="20"/>
    </location>
</feature>
<dbReference type="InterPro" id="IPR003583">
    <property type="entry name" value="Hlx-hairpin-Hlx_DNA-bd_motif"/>
</dbReference>
<dbReference type="GO" id="GO:0006260">
    <property type="term" value="P:DNA replication"/>
    <property type="evidence" value="ECO:0007669"/>
    <property type="project" value="UniProtKB-KW"/>
</dbReference>
<evidence type="ECO:0000256" key="8">
    <source>
        <dbReference type="HAMAP-Rule" id="MF_01587"/>
    </source>
</evidence>
<sequence length="557" mass="61759">MRFMLFLPLLLCSFALWANASPCPDWPAQRANEEAAQLGEALARWDDHYHRQGISLVADEIYDQSLQRLRQLQACFGLPQAHAPLSGAGGPVAHPVAHTGVAKLEDERAVARWLDGKRNVWIQPKVDGVAATLVYRSGQLVQVLSRGDGVRGHDWSRHIAQLTGLPRHLPEPLDLVLQGELYWRLEQHVQAKAGGANARSTIAGLMARKQLTAAQGAGVGVFVWDWPSGPSNQDERLARLAELGFPDSQRYSVAIDDMAQATHWRQHWYRSPLPFATDGVILRQDSRPPARRWRAKPPYWIAAWKYPFQQALAEVRDVRFKVGRTGRITPLLHLSPVMLDERRISVVSVGSLARWQALDIRPGDQVAITLAGLTVPRFEGVVHRSTDRPPVLAPDPSQHHALSCWRPDAPCKQQFLARLAWLGGRQGLQMPGVGPATWAQLVEHGVISDLHAWLGLEREDLLGIPGISTARAEQLLKAFSQARRQPFERWLRGLGAPVPSSLQLAPDWASLAARSVEQWRAEPGIGPGRAAQLVAFFTDESVGRVAEQLRAQAIEGF</sequence>
<comment type="catalytic activity">
    <reaction evidence="7 8">
        <text>NAD(+) + (deoxyribonucleotide)n-3'-hydroxyl + 5'-phospho-(deoxyribonucleotide)m = (deoxyribonucleotide)n+m + AMP + beta-nicotinamide D-nucleotide.</text>
        <dbReference type="EC" id="6.5.1.2"/>
    </reaction>
</comment>
<dbReference type="PANTHER" id="PTHR47810">
    <property type="entry name" value="DNA LIGASE"/>
    <property type="match status" value="1"/>
</dbReference>
<dbReference type="InterPro" id="IPR010994">
    <property type="entry name" value="RuvA_2-like"/>
</dbReference>
<dbReference type="InterPro" id="IPR004150">
    <property type="entry name" value="NAD_DNA_ligase_OB"/>
</dbReference>
<keyword evidence="9" id="KW-0732">Signal</keyword>
<evidence type="ECO:0000313" key="13">
    <source>
        <dbReference type="Proteomes" id="UP000193675"/>
    </source>
</evidence>
<keyword evidence="6 8" id="KW-0234">DNA repair</keyword>
<reference evidence="12 13" key="1">
    <citation type="submission" date="2017-04" db="EMBL/GenBank/DDBJ databases">
        <title>Presence of VIM-2 positive Pseudomonas species in chickens and their surrounding environment.</title>
        <authorList>
            <person name="Zhang R."/>
        </authorList>
    </citation>
    <scope>NUCLEOTIDE SEQUENCE [LARGE SCALE GENOMIC DNA]</scope>
    <source>
        <strain evidence="12 13">DZ-C18</strain>
    </source>
</reference>
<proteinExistence type="inferred from homology"/>
<comment type="function">
    <text evidence="8">Catalyzes the formation of phosphodiester linkages between 5'-phosphoryl and 3'-hydroxyl groups in double-stranded DNA using NAD as a coenzyme and as the energy source for the reaction.</text>
</comment>
<dbReference type="EMBL" id="NBWC01000002">
    <property type="protein sequence ID" value="ORL67839.1"/>
    <property type="molecule type" value="Genomic_DNA"/>
</dbReference>
<dbReference type="EC" id="6.5.1.2" evidence="8"/>
<dbReference type="PROSITE" id="PS01056">
    <property type="entry name" value="DNA_LIGASE_N2"/>
    <property type="match status" value="1"/>
</dbReference>
<evidence type="ECO:0000256" key="3">
    <source>
        <dbReference type="ARBA" id="ARBA00022763"/>
    </source>
</evidence>
<feature type="domain" description="NAD-dependent DNA ligase N-terminal" evidence="11">
    <location>
        <begin position="30"/>
        <end position="427"/>
    </location>
</feature>
<feature type="domain" description="Helix-hairpin-helix DNA-binding motif class 1" evidence="10">
    <location>
        <begin position="425"/>
        <end position="444"/>
    </location>
</feature>
<feature type="domain" description="Helix-hairpin-helix DNA-binding motif class 1" evidence="10">
    <location>
        <begin position="517"/>
        <end position="536"/>
    </location>
</feature>
<accession>A0A1X1A6Y0</accession>
<evidence type="ECO:0000313" key="12">
    <source>
        <dbReference type="EMBL" id="ORL67839.1"/>
    </source>
</evidence>
<keyword evidence="2 8" id="KW-0235">DNA replication</keyword>
<evidence type="ECO:0000259" key="11">
    <source>
        <dbReference type="SMART" id="SM00532"/>
    </source>
</evidence>